<proteinExistence type="predicted"/>
<gene>
    <name evidence="2" type="ordered locus">gll2001</name>
</gene>
<dbReference type="RefSeq" id="WP_011141999.1">
    <property type="nucleotide sequence ID" value="NC_005125.1"/>
</dbReference>
<evidence type="ECO:0000313" key="2">
    <source>
        <dbReference type="EMBL" id="BAC89942.1"/>
    </source>
</evidence>
<dbReference type="EnsemblBacteria" id="BAC89942">
    <property type="protein sequence ID" value="BAC89942"/>
    <property type="gene ID" value="BAC89942"/>
</dbReference>
<dbReference type="EMBL" id="BA000045">
    <property type="protein sequence ID" value="BAC89942.1"/>
    <property type="molecule type" value="Genomic_DNA"/>
</dbReference>
<name>Q7NJ31_GLOVI</name>
<dbReference type="Proteomes" id="UP000000557">
    <property type="component" value="Chromosome"/>
</dbReference>
<accession>Q7NJ31</accession>
<dbReference type="InParanoid" id="Q7NJ31"/>
<dbReference type="KEGG" id="gvi:gll2001"/>
<dbReference type="STRING" id="251221.gene:10759493"/>
<evidence type="ECO:0000256" key="1">
    <source>
        <dbReference type="SAM" id="SignalP"/>
    </source>
</evidence>
<protein>
    <submittedName>
        <fullName evidence="2">Gll2001 protein</fullName>
    </submittedName>
</protein>
<dbReference type="OrthoDB" id="9841823at2"/>
<dbReference type="AlphaFoldDB" id="Q7NJ31"/>
<dbReference type="PATRIC" id="fig|251221.4.peg.2034"/>
<reference evidence="2 3" key="2">
    <citation type="journal article" date="2003" name="DNA Res.">
        <title>Complete genome structure of Gloeobacter violaceus PCC 7421, a cyanobacterium that lacks thylakoids (supplement).</title>
        <authorList>
            <person name="Nakamura Y."/>
            <person name="Kaneko T."/>
            <person name="Sato S."/>
            <person name="Mimuro M."/>
            <person name="Miyashita H."/>
            <person name="Tsuchiya T."/>
            <person name="Sasamoto S."/>
            <person name="Watanabe A."/>
            <person name="Kawashima K."/>
            <person name="Kishida Y."/>
            <person name="Kiyokawa C."/>
            <person name="Kohara M."/>
            <person name="Matsumoto M."/>
            <person name="Matsuno A."/>
            <person name="Nakazaki N."/>
            <person name="Shimpo S."/>
            <person name="Takeuchi C."/>
            <person name="Yamada M."/>
            <person name="Tabata S."/>
        </authorList>
    </citation>
    <scope>NUCLEOTIDE SEQUENCE [LARGE SCALE GENOMIC DNA]</scope>
    <source>
        <strain evidence="3">ATCC 29082 / PCC 7421</strain>
    </source>
</reference>
<organism evidence="2 3">
    <name type="scientific">Gloeobacter violaceus (strain ATCC 29082 / PCC 7421)</name>
    <dbReference type="NCBI Taxonomy" id="251221"/>
    <lineage>
        <taxon>Bacteria</taxon>
        <taxon>Bacillati</taxon>
        <taxon>Cyanobacteriota</taxon>
        <taxon>Cyanophyceae</taxon>
        <taxon>Gloeobacterales</taxon>
        <taxon>Gloeobacteraceae</taxon>
        <taxon>Gloeobacter</taxon>
    </lineage>
</organism>
<keyword evidence="3" id="KW-1185">Reference proteome</keyword>
<evidence type="ECO:0000313" key="3">
    <source>
        <dbReference type="Proteomes" id="UP000000557"/>
    </source>
</evidence>
<dbReference type="HOGENOM" id="CLU_729123_0_0_3"/>
<sequence>MSNTVLLLPVRLGAALAIVLCTAAPQVLAQPTLRAQPPVITEGTGESIRSFRTGVQKIAAGTRGDLIVTFVAGGPISALTVEEGKAVQIPVSGRMGDVKLPSGSMLLGALNRLDEKLGQFVFDTLVIENRVYKVQAMSDPVPGKLRADPYSLQTVQDGKDLTKSYVRERRGVTQGRTTSSVGRATGSMVGAIGGTWGSYRAGSAIGALGGLIGALQQQGAVNQSTGEQEEILERDIPSVLVADLSPLQSLSVEFMAEVDMTQPQTELSPAHLPGQAVVPNAASTPAMIYPVSPVGPAPVYPPGYGYNSPYPYPYPPAGVPYPPAGVPYPPAGVPYMPVPPLYPR</sequence>
<reference evidence="2 3" key="1">
    <citation type="journal article" date="2003" name="DNA Res.">
        <title>Complete genome structure of Gloeobacter violaceus PCC 7421, a cyanobacterium that lacks thylakoids.</title>
        <authorList>
            <person name="Nakamura Y."/>
            <person name="Kaneko T."/>
            <person name="Sato S."/>
            <person name="Mimuro M."/>
            <person name="Miyashita H."/>
            <person name="Tsuchiya T."/>
            <person name="Sasamoto S."/>
            <person name="Watanabe A."/>
            <person name="Kawashima K."/>
            <person name="Kishida Y."/>
            <person name="Kiyokawa C."/>
            <person name="Kohara M."/>
            <person name="Matsumoto M."/>
            <person name="Matsuno A."/>
            <person name="Nakazaki N."/>
            <person name="Shimpo S."/>
            <person name="Takeuchi C."/>
            <person name="Yamada M."/>
            <person name="Tabata S."/>
        </authorList>
    </citation>
    <scope>NUCLEOTIDE SEQUENCE [LARGE SCALE GENOMIC DNA]</scope>
    <source>
        <strain evidence="3">ATCC 29082 / PCC 7421</strain>
    </source>
</reference>
<feature type="chain" id="PRO_5004288863" evidence="1">
    <location>
        <begin position="30"/>
        <end position="344"/>
    </location>
</feature>
<keyword evidence="1" id="KW-0732">Signal</keyword>
<feature type="signal peptide" evidence="1">
    <location>
        <begin position="1"/>
        <end position="29"/>
    </location>
</feature>